<dbReference type="EMBL" id="CP076128">
    <property type="protein sequence ID" value="QWG08540.1"/>
    <property type="molecule type" value="Genomic_DNA"/>
</dbReference>
<evidence type="ECO:0000313" key="2">
    <source>
        <dbReference type="Proteomes" id="UP000682802"/>
    </source>
</evidence>
<dbReference type="Proteomes" id="UP000682802">
    <property type="component" value="Chromosome 1"/>
</dbReference>
<reference evidence="1 2" key="1">
    <citation type="submission" date="2021-05" db="EMBL/GenBank/DDBJ databases">
        <title>Comparative genomic studies on the polysaccharide-degrading batcterial strains of the Flammeovirga genus.</title>
        <authorList>
            <person name="Zewei F."/>
            <person name="Zheng Z."/>
            <person name="Yu L."/>
            <person name="Ruyue G."/>
            <person name="Yanhong M."/>
            <person name="Yuanyuan C."/>
            <person name="Jingyan G."/>
            <person name="Wenjun H."/>
        </authorList>
    </citation>
    <scope>NUCLEOTIDE SEQUENCE [LARGE SCALE GENOMIC DNA]</scope>
    <source>
        <strain evidence="1 2">YS10</strain>
    </source>
</reference>
<name>A0ABX8H032_9BACT</name>
<organism evidence="1 2">
    <name type="scientific">Flammeovirga kamogawensis</name>
    <dbReference type="NCBI Taxonomy" id="373891"/>
    <lineage>
        <taxon>Bacteria</taxon>
        <taxon>Pseudomonadati</taxon>
        <taxon>Bacteroidota</taxon>
        <taxon>Cytophagia</taxon>
        <taxon>Cytophagales</taxon>
        <taxon>Flammeovirgaceae</taxon>
        <taxon>Flammeovirga</taxon>
    </lineage>
</organism>
<dbReference type="RefSeq" id="WP_158630976.1">
    <property type="nucleotide sequence ID" value="NZ_CP076128.1"/>
</dbReference>
<gene>
    <name evidence="1" type="ORF">KM029_06275</name>
</gene>
<keyword evidence="2" id="KW-1185">Reference proteome</keyword>
<proteinExistence type="predicted"/>
<sequence length="53" mass="6318">MNNQEQVIDCPNCWGYQEYQEEQKAKNFDEEISTPLKKKVLFSIKGEEIIDHE</sequence>
<accession>A0ABX8H032</accession>
<protein>
    <submittedName>
        <fullName evidence="1">Uncharacterized protein</fullName>
    </submittedName>
</protein>
<evidence type="ECO:0000313" key="1">
    <source>
        <dbReference type="EMBL" id="QWG08540.1"/>
    </source>
</evidence>